<gene>
    <name evidence="1" type="ORF">HU200_045837</name>
</gene>
<name>A0A835AZK0_9POAL</name>
<sequence>MLAMDNVNNCLAMLLGERGNEFVEVLTSIIHIERYRCVSASLLRNICQHARPELKEADLKELSYCLRQVLEIILVADGPELDIFIGLSSEISKIAPGDFNRELDDDHIKDKFVKRLVEALNANAEPSAQCPGIRRVVLEQAITMMEHDSRYTNCFIDSRMEDALSMVEETASEAENYGLFLGDVGLMEAREPLSSLVARAKQQLAAYRSSH</sequence>
<dbReference type="AlphaFoldDB" id="A0A835AZK0"/>
<evidence type="ECO:0000313" key="1">
    <source>
        <dbReference type="EMBL" id="KAF8679080.1"/>
    </source>
</evidence>
<dbReference type="PANTHER" id="PTHR33115:SF11">
    <property type="entry name" value="OS07G0654700 PROTEIN"/>
    <property type="match status" value="1"/>
</dbReference>
<accession>A0A835AZK0</accession>
<dbReference type="PANTHER" id="PTHR33115">
    <property type="entry name" value="ARM REPEAT SUPERFAMILY PROTEIN"/>
    <property type="match status" value="1"/>
</dbReference>
<reference evidence="1" key="1">
    <citation type="submission" date="2020-07" db="EMBL/GenBank/DDBJ databases">
        <title>Genome sequence and genetic diversity analysis of an under-domesticated orphan crop, white fonio (Digitaria exilis).</title>
        <authorList>
            <person name="Bennetzen J.L."/>
            <person name="Chen S."/>
            <person name="Ma X."/>
            <person name="Wang X."/>
            <person name="Yssel A.E.J."/>
            <person name="Chaluvadi S.R."/>
            <person name="Johnson M."/>
            <person name="Gangashetty P."/>
            <person name="Hamidou F."/>
            <person name="Sanogo M.D."/>
            <person name="Zwaenepoel A."/>
            <person name="Wallace J."/>
            <person name="Van De Peer Y."/>
            <person name="Van Deynze A."/>
        </authorList>
    </citation>
    <scope>NUCLEOTIDE SEQUENCE</scope>
    <source>
        <tissue evidence="1">Leaves</tissue>
    </source>
</reference>
<comment type="caution">
    <text evidence="1">The sequence shown here is derived from an EMBL/GenBank/DDBJ whole genome shotgun (WGS) entry which is preliminary data.</text>
</comment>
<dbReference type="OrthoDB" id="682451at2759"/>
<dbReference type="Proteomes" id="UP000636709">
    <property type="component" value="Unassembled WGS sequence"/>
</dbReference>
<keyword evidence="2" id="KW-1185">Reference proteome</keyword>
<evidence type="ECO:0000313" key="2">
    <source>
        <dbReference type="Proteomes" id="UP000636709"/>
    </source>
</evidence>
<proteinExistence type="predicted"/>
<dbReference type="EMBL" id="JACEFO010002125">
    <property type="protein sequence ID" value="KAF8679080.1"/>
    <property type="molecule type" value="Genomic_DNA"/>
</dbReference>
<organism evidence="1 2">
    <name type="scientific">Digitaria exilis</name>
    <dbReference type="NCBI Taxonomy" id="1010633"/>
    <lineage>
        <taxon>Eukaryota</taxon>
        <taxon>Viridiplantae</taxon>
        <taxon>Streptophyta</taxon>
        <taxon>Embryophyta</taxon>
        <taxon>Tracheophyta</taxon>
        <taxon>Spermatophyta</taxon>
        <taxon>Magnoliopsida</taxon>
        <taxon>Liliopsida</taxon>
        <taxon>Poales</taxon>
        <taxon>Poaceae</taxon>
        <taxon>PACMAD clade</taxon>
        <taxon>Panicoideae</taxon>
        <taxon>Panicodae</taxon>
        <taxon>Paniceae</taxon>
        <taxon>Anthephorinae</taxon>
        <taxon>Digitaria</taxon>
    </lineage>
</organism>
<protein>
    <submittedName>
        <fullName evidence="1">Uncharacterized protein</fullName>
    </submittedName>
</protein>